<keyword evidence="1" id="KW-0812">Transmembrane</keyword>
<evidence type="ECO:0000313" key="2">
    <source>
        <dbReference type="EMBL" id="UOQ69933.1"/>
    </source>
</evidence>
<keyword evidence="3" id="KW-1185">Reference proteome</keyword>
<organism evidence="2 3">
    <name type="scientific">Hymenobacter volaticus</name>
    <dbReference type="NCBI Taxonomy" id="2932254"/>
    <lineage>
        <taxon>Bacteria</taxon>
        <taxon>Pseudomonadati</taxon>
        <taxon>Bacteroidota</taxon>
        <taxon>Cytophagia</taxon>
        <taxon>Cytophagales</taxon>
        <taxon>Hymenobacteraceae</taxon>
        <taxon>Hymenobacter</taxon>
    </lineage>
</organism>
<accession>A0ABY4GGD0</accession>
<dbReference type="RefSeq" id="WP_245127782.1">
    <property type="nucleotide sequence ID" value="NZ_CP095070.1"/>
</dbReference>
<keyword evidence="1" id="KW-0472">Membrane</keyword>
<name>A0ABY4GGD0_9BACT</name>
<evidence type="ECO:0008006" key="4">
    <source>
        <dbReference type="Google" id="ProtNLM"/>
    </source>
</evidence>
<evidence type="ECO:0000256" key="1">
    <source>
        <dbReference type="SAM" id="Phobius"/>
    </source>
</evidence>
<protein>
    <recommendedName>
        <fullName evidence="4">MobA-like NTP transferase domain-containing protein</fullName>
    </recommendedName>
</protein>
<reference evidence="2" key="1">
    <citation type="submission" date="2022-04" db="EMBL/GenBank/DDBJ databases">
        <title>Hymenobacter sp. isolated from the air.</title>
        <authorList>
            <person name="Won M."/>
            <person name="Lee C.-M."/>
            <person name="Woen H.-Y."/>
            <person name="Kwon S.-W."/>
        </authorList>
    </citation>
    <scope>NUCLEOTIDE SEQUENCE</scope>
    <source>
        <strain evidence="2">5420S-77</strain>
        <plasmid evidence="2">unnamed9</plasmid>
    </source>
</reference>
<geneLocation type="plasmid" evidence="2 3">
    <name>unnamed9</name>
</geneLocation>
<keyword evidence="1" id="KW-1133">Transmembrane helix</keyword>
<dbReference type="EMBL" id="CP095070">
    <property type="protein sequence ID" value="UOQ69933.1"/>
    <property type="molecule type" value="Genomic_DNA"/>
</dbReference>
<sequence length="74" mass="8376">MALEVLLLAGGRQKRLGDFVAGTHVVSSNTTTRSWWQDLTTYRVTSYTIYTLLATLCYLLLLRGLTSWMGLETF</sequence>
<feature type="transmembrane region" description="Helical" evidence="1">
    <location>
        <begin position="44"/>
        <end position="62"/>
    </location>
</feature>
<gene>
    <name evidence="2" type="ORF">MUN86_30550</name>
</gene>
<evidence type="ECO:0000313" key="3">
    <source>
        <dbReference type="Proteomes" id="UP000830401"/>
    </source>
</evidence>
<proteinExistence type="predicted"/>
<keyword evidence="2" id="KW-0614">Plasmid</keyword>
<dbReference type="Proteomes" id="UP000830401">
    <property type="component" value="Plasmid unnamed9"/>
</dbReference>